<gene>
    <name evidence="1" type="ordered locus">Ethha_2376</name>
</gene>
<evidence type="ECO:0000313" key="2">
    <source>
        <dbReference type="Proteomes" id="UP000001551"/>
    </source>
</evidence>
<evidence type="ECO:0008006" key="3">
    <source>
        <dbReference type="Google" id="ProtNLM"/>
    </source>
</evidence>
<keyword evidence="2" id="KW-1185">Reference proteome</keyword>
<dbReference type="KEGG" id="eha:Ethha_2376"/>
<dbReference type="Proteomes" id="UP000001551">
    <property type="component" value="Chromosome"/>
</dbReference>
<dbReference type="STRING" id="663278.Ethha_2376"/>
<dbReference type="RefSeq" id="WP_013486221.1">
    <property type="nucleotide sequence ID" value="NC_014828.1"/>
</dbReference>
<dbReference type="HOGENOM" id="CLU_149872_0_0_9"/>
<dbReference type="eggNOG" id="ENOG5033E9U">
    <property type="taxonomic scope" value="Bacteria"/>
</dbReference>
<proteinExistence type="predicted"/>
<accession>E6U562</accession>
<name>E6U562_ETHHY</name>
<dbReference type="AlphaFoldDB" id="E6U562"/>
<protein>
    <recommendedName>
        <fullName evidence="3">IrrE N-terminal-like domain-containing protein</fullName>
    </recommendedName>
</protein>
<sequence length="137" mass="15519">MSDIEQLYNEVMAQGIMLFNYAAAGTPATAVQNLYGSAIFVNERLVRTTAEEKYAVAHEAGHIATGSMHPVGSPWEVIAQDEYRADKYAVRRLLPLEHLLEALRDGDVEPWQLAERFNQTEAFVRRAIYIYRCEGKI</sequence>
<evidence type="ECO:0000313" key="1">
    <source>
        <dbReference type="EMBL" id="ADU27875.1"/>
    </source>
</evidence>
<dbReference type="EMBL" id="CP002400">
    <property type="protein sequence ID" value="ADU27875.1"/>
    <property type="molecule type" value="Genomic_DNA"/>
</dbReference>
<reference evidence="1 2" key="1">
    <citation type="submission" date="2010-12" db="EMBL/GenBank/DDBJ databases">
        <title>Complete sequence of Ethanoligenens harbinense YUAN-3.</title>
        <authorList>
            <person name="Lucas S."/>
            <person name="Copeland A."/>
            <person name="Lapidus A."/>
            <person name="Cheng J.-F."/>
            <person name="Bruce D."/>
            <person name="Goodwin L."/>
            <person name="Pitluck S."/>
            <person name="Chertkov O."/>
            <person name="Misra M."/>
            <person name="Detter J.C."/>
            <person name="Han C."/>
            <person name="Tapia R."/>
            <person name="Land M."/>
            <person name="Hauser L."/>
            <person name="Jeffries C."/>
            <person name="Kyrpides N."/>
            <person name="Ivanova N."/>
            <person name="Mikhailova N."/>
            <person name="Wang A."/>
            <person name="Mouttaki H."/>
            <person name="He Z."/>
            <person name="Zhou J."/>
            <person name="Hemme C.L."/>
            <person name="Woyke T."/>
        </authorList>
    </citation>
    <scope>NUCLEOTIDE SEQUENCE [LARGE SCALE GENOMIC DNA]</scope>
    <source>
        <strain evidence="2">DSM 18485 / JCM 12961 / CGMCC 1.5033 / YUAN-3</strain>
    </source>
</reference>
<organism evidence="1 2">
    <name type="scientific">Ethanoligenens harbinense (strain DSM 18485 / JCM 12961 / CGMCC 1.5033 / YUAN-3)</name>
    <dbReference type="NCBI Taxonomy" id="663278"/>
    <lineage>
        <taxon>Bacteria</taxon>
        <taxon>Bacillati</taxon>
        <taxon>Bacillota</taxon>
        <taxon>Clostridia</taxon>
        <taxon>Eubacteriales</taxon>
        <taxon>Oscillospiraceae</taxon>
        <taxon>Ethanoligenens</taxon>
    </lineage>
</organism>